<proteinExistence type="predicted"/>
<feature type="compositionally biased region" description="Acidic residues" evidence="1">
    <location>
        <begin position="13"/>
        <end position="29"/>
    </location>
</feature>
<dbReference type="Proteomes" id="UP001234178">
    <property type="component" value="Unassembled WGS sequence"/>
</dbReference>
<keyword evidence="3" id="KW-1185">Reference proteome</keyword>
<feature type="region of interest" description="Disordered" evidence="1">
    <location>
        <begin position="1"/>
        <end position="89"/>
    </location>
</feature>
<feature type="non-terminal residue" evidence="2">
    <location>
        <position position="109"/>
    </location>
</feature>
<evidence type="ECO:0000313" key="2">
    <source>
        <dbReference type="EMBL" id="KAK4045225.1"/>
    </source>
</evidence>
<feature type="compositionally biased region" description="Basic residues" evidence="1">
    <location>
        <begin position="66"/>
        <end position="78"/>
    </location>
</feature>
<reference evidence="2 3" key="1">
    <citation type="journal article" date="2023" name="Nucleic Acids Res.">
        <title>The hologenome of Daphnia magna reveals possible DNA methylation and microbiome-mediated evolution of the host genome.</title>
        <authorList>
            <person name="Chaturvedi A."/>
            <person name="Li X."/>
            <person name="Dhandapani V."/>
            <person name="Marshall H."/>
            <person name="Kissane S."/>
            <person name="Cuenca-Cambronero M."/>
            <person name="Asole G."/>
            <person name="Calvet F."/>
            <person name="Ruiz-Romero M."/>
            <person name="Marangio P."/>
            <person name="Guigo R."/>
            <person name="Rago D."/>
            <person name="Mirbahai L."/>
            <person name="Eastwood N."/>
            <person name="Colbourne J.K."/>
            <person name="Zhou J."/>
            <person name="Mallon E."/>
            <person name="Orsini L."/>
        </authorList>
    </citation>
    <scope>NUCLEOTIDE SEQUENCE [LARGE SCALE GENOMIC DNA]</scope>
    <source>
        <strain evidence="2">LRV0_1</strain>
    </source>
</reference>
<evidence type="ECO:0000256" key="1">
    <source>
        <dbReference type="SAM" id="MobiDB-lite"/>
    </source>
</evidence>
<evidence type="ECO:0000313" key="3">
    <source>
        <dbReference type="Proteomes" id="UP001234178"/>
    </source>
</evidence>
<dbReference type="EMBL" id="JAOYFB010000041">
    <property type="protein sequence ID" value="KAK4045225.1"/>
    <property type="molecule type" value="Genomic_DNA"/>
</dbReference>
<protein>
    <submittedName>
        <fullName evidence="2">Uncharacterized protein</fullName>
    </submittedName>
</protein>
<name>A0ABR0B9U8_9CRUS</name>
<comment type="caution">
    <text evidence="2">The sequence shown here is derived from an EMBL/GenBank/DDBJ whole genome shotgun (WGS) entry which is preliminary data.</text>
</comment>
<accession>A0ABR0B9U8</accession>
<gene>
    <name evidence="2" type="ORF">OUZ56_032633</name>
</gene>
<organism evidence="2 3">
    <name type="scientific">Daphnia magna</name>
    <dbReference type="NCBI Taxonomy" id="35525"/>
    <lineage>
        <taxon>Eukaryota</taxon>
        <taxon>Metazoa</taxon>
        <taxon>Ecdysozoa</taxon>
        <taxon>Arthropoda</taxon>
        <taxon>Crustacea</taxon>
        <taxon>Branchiopoda</taxon>
        <taxon>Diplostraca</taxon>
        <taxon>Cladocera</taxon>
        <taxon>Anomopoda</taxon>
        <taxon>Daphniidae</taxon>
        <taxon>Daphnia</taxon>
    </lineage>
</organism>
<sequence>MHPVQASSGPGAPEDEEDPDDDEEDDDDDGAPRATPPRPRRTIRAPTTTRSDDGDRKNRLLPTRARPARSRPRARKSANGRDSACGFTPTAACRFAISGRIRTCRSGCV</sequence>